<proteinExistence type="predicted"/>
<protein>
    <submittedName>
        <fullName evidence="1">Uncharacterized protein</fullName>
    </submittedName>
</protein>
<comment type="caution">
    <text evidence="1">The sequence shown here is derived from an EMBL/GenBank/DDBJ whole genome shotgun (WGS) entry which is preliminary data.</text>
</comment>
<dbReference type="Gramene" id="PRQ53445">
    <property type="protein sequence ID" value="PRQ53445"/>
    <property type="gene ID" value="RchiOBHm_Chr2g0166571"/>
</dbReference>
<evidence type="ECO:0000313" key="1">
    <source>
        <dbReference type="EMBL" id="PRQ53445.1"/>
    </source>
</evidence>
<organism evidence="1 2">
    <name type="scientific">Rosa chinensis</name>
    <name type="common">China rose</name>
    <dbReference type="NCBI Taxonomy" id="74649"/>
    <lineage>
        <taxon>Eukaryota</taxon>
        <taxon>Viridiplantae</taxon>
        <taxon>Streptophyta</taxon>
        <taxon>Embryophyta</taxon>
        <taxon>Tracheophyta</taxon>
        <taxon>Spermatophyta</taxon>
        <taxon>Magnoliopsida</taxon>
        <taxon>eudicotyledons</taxon>
        <taxon>Gunneridae</taxon>
        <taxon>Pentapetalae</taxon>
        <taxon>rosids</taxon>
        <taxon>fabids</taxon>
        <taxon>Rosales</taxon>
        <taxon>Rosaceae</taxon>
        <taxon>Rosoideae</taxon>
        <taxon>Rosoideae incertae sedis</taxon>
        <taxon>Rosa</taxon>
    </lineage>
</organism>
<name>A0A2P6S451_ROSCH</name>
<keyword evidence="2" id="KW-1185">Reference proteome</keyword>
<evidence type="ECO:0000313" key="2">
    <source>
        <dbReference type="Proteomes" id="UP000238479"/>
    </source>
</evidence>
<accession>A0A2P6S451</accession>
<dbReference type="AlphaFoldDB" id="A0A2P6S451"/>
<gene>
    <name evidence="1" type="ORF">RchiOBHm_Chr2g0166571</name>
</gene>
<sequence length="49" mass="5815">MARWGRTNTRGKIHFGMSYSHIVVYAHLQALLDSKTRHERCPLPRHHFT</sequence>
<reference evidence="1 2" key="1">
    <citation type="journal article" date="2018" name="Nat. Genet.">
        <title>The Rosa genome provides new insights in the design of modern roses.</title>
        <authorList>
            <person name="Bendahmane M."/>
        </authorList>
    </citation>
    <scope>NUCLEOTIDE SEQUENCE [LARGE SCALE GENOMIC DNA]</scope>
    <source>
        <strain evidence="2">cv. Old Blush</strain>
    </source>
</reference>
<dbReference type="EMBL" id="PDCK01000040">
    <property type="protein sequence ID" value="PRQ53445.1"/>
    <property type="molecule type" value="Genomic_DNA"/>
</dbReference>
<dbReference type="Proteomes" id="UP000238479">
    <property type="component" value="Chromosome 2"/>
</dbReference>